<name>A0ACB6Z0F5_THEGA</name>
<protein>
    <submittedName>
        <fullName evidence="1">Uncharacterized protein</fullName>
    </submittedName>
</protein>
<gene>
    <name evidence="1" type="ORF">BDM02DRAFT_3264312</name>
</gene>
<sequence>MSVVSALAIVPLAAFLALGTEQIALRTSQAVGGLSNASLGNIVKLIIAGTALGGCDLDLVQGSLLGSLLRVCSAIFCSSRLLFLPPVGGFRFRSQEFQPMAAQPNSSLMTVSIIALVILNSDSRRTSIYIPSPTSRYFGFGGTLHG</sequence>
<evidence type="ECO:0000313" key="2">
    <source>
        <dbReference type="Proteomes" id="UP000886501"/>
    </source>
</evidence>
<evidence type="ECO:0000313" key="1">
    <source>
        <dbReference type="EMBL" id="KAF9642885.1"/>
    </source>
</evidence>
<reference evidence="1" key="2">
    <citation type="journal article" date="2020" name="Nat. Commun.">
        <title>Large-scale genome sequencing of mycorrhizal fungi provides insights into the early evolution of symbiotic traits.</title>
        <authorList>
            <person name="Miyauchi S."/>
            <person name="Kiss E."/>
            <person name="Kuo A."/>
            <person name="Drula E."/>
            <person name="Kohler A."/>
            <person name="Sanchez-Garcia M."/>
            <person name="Morin E."/>
            <person name="Andreopoulos B."/>
            <person name="Barry K.W."/>
            <person name="Bonito G."/>
            <person name="Buee M."/>
            <person name="Carver A."/>
            <person name="Chen C."/>
            <person name="Cichocki N."/>
            <person name="Clum A."/>
            <person name="Culley D."/>
            <person name="Crous P.W."/>
            <person name="Fauchery L."/>
            <person name="Girlanda M."/>
            <person name="Hayes R.D."/>
            <person name="Keri Z."/>
            <person name="LaButti K."/>
            <person name="Lipzen A."/>
            <person name="Lombard V."/>
            <person name="Magnuson J."/>
            <person name="Maillard F."/>
            <person name="Murat C."/>
            <person name="Nolan M."/>
            <person name="Ohm R.A."/>
            <person name="Pangilinan J."/>
            <person name="Pereira M.F."/>
            <person name="Perotto S."/>
            <person name="Peter M."/>
            <person name="Pfister S."/>
            <person name="Riley R."/>
            <person name="Sitrit Y."/>
            <person name="Stielow J.B."/>
            <person name="Szollosi G."/>
            <person name="Zifcakova L."/>
            <person name="Stursova M."/>
            <person name="Spatafora J.W."/>
            <person name="Tedersoo L."/>
            <person name="Vaario L.M."/>
            <person name="Yamada A."/>
            <person name="Yan M."/>
            <person name="Wang P."/>
            <person name="Xu J."/>
            <person name="Bruns T."/>
            <person name="Baldrian P."/>
            <person name="Vilgalys R."/>
            <person name="Dunand C."/>
            <person name="Henrissat B."/>
            <person name="Grigoriev I.V."/>
            <person name="Hibbett D."/>
            <person name="Nagy L.G."/>
            <person name="Martin F.M."/>
        </authorList>
    </citation>
    <scope>NUCLEOTIDE SEQUENCE</scope>
    <source>
        <strain evidence="1">P2</strain>
    </source>
</reference>
<dbReference type="EMBL" id="MU118330">
    <property type="protein sequence ID" value="KAF9642885.1"/>
    <property type="molecule type" value="Genomic_DNA"/>
</dbReference>
<reference evidence="1" key="1">
    <citation type="submission" date="2019-10" db="EMBL/GenBank/DDBJ databases">
        <authorList>
            <consortium name="DOE Joint Genome Institute"/>
            <person name="Kuo A."/>
            <person name="Miyauchi S."/>
            <person name="Kiss E."/>
            <person name="Drula E."/>
            <person name="Kohler A."/>
            <person name="Sanchez-Garcia M."/>
            <person name="Andreopoulos B."/>
            <person name="Barry K.W."/>
            <person name="Bonito G."/>
            <person name="Buee M."/>
            <person name="Carver A."/>
            <person name="Chen C."/>
            <person name="Cichocki N."/>
            <person name="Clum A."/>
            <person name="Culley D."/>
            <person name="Crous P.W."/>
            <person name="Fauchery L."/>
            <person name="Girlanda M."/>
            <person name="Hayes R."/>
            <person name="Keri Z."/>
            <person name="Labutti K."/>
            <person name="Lipzen A."/>
            <person name="Lombard V."/>
            <person name="Magnuson J."/>
            <person name="Maillard F."/>
            <person name="Morin E."/>
            <person name="Murat C."/>
            <person name="Nolan M."/>
            <person name="Ohm R."/>
            <person name="Pangilinan J."/>
            <person name="Pereira M."/>
            <person name="Perotto S."/>
            <person name="Peter M."/>
            <person name="Riley R."/>
            <person name="Sitrit Y."/>
            <person name="Stielow B."/>
            <person name="Szollosi G."/>
            <person name="Zifcakova L."/>
            <person name="Stursova M."/>
            <person name="Spatafora J.W."/>
            <person name="Tedersoo L."/>
            <person name="Vaario L.-M."/>
            <person name="Yamada A."/>
            <person name="Yan M."/>
            <person name="Wang P."/>
            <person name="Xu J."/>
            <person name="Bruns T."/>
            <person name="Baldrian P."/>
            <person name="Vilgalys R."/>
            <person name="Henrissat B."/>
            <person name="Grigoriev I.V."/>
            <person name="Hibbett D."/>
            <person name="Nagy L.G."/>
            <person name="Martin F.M."/>
        </authorList>
    </citation>
    <scope>NUCLEOTIDE SEQUENCE</scope>
    <source>
        <strain evidence="1">P2</strain>
    </source>
</reference>
<organism evidence="1 2">
    <name type="scientific">Thelephora ganbajun</name>
    <name type="common">Ganba fungus</name>
    <dbReference type="NCBI Taxonomy" id="370292"/>
    <lineage>
        <taxon>Eukaryota</taxon>
        <taxon>Fungi</taxon>
        <taxon>Dikarya</taxon>
        <taxon>Basidiomycota</taxon>
        <taxon>Agaricomycotina</taxon>
        <taxon>Agaricomycetes</taxon>
        <taxon>Thelephorales</taxon>
        <taxon>Thelephoraceae</taxon>
        <taxon>Thelephora</taxon>
    </lineage>
</organism>
<comment type="caution">
    <text evidence="1">The sequence shown here is derived from an EMBL/GenBank/DDBJ whole genome shotgun (WGS) entry which is preliminary data.</text>
</comment>
<dbReference type="Proteomes" id="UP000886501">
    <property type="component" value="Unassembled WGS sequence"/>
</dbReference>
<proteinExistence type="predicted"/>
<keyword evidence="2" id="KW-1185">Reference proteome</keyword>
<accession>A0ACB6Z0F5</accession>